<feature type="transmembrane region" description="Helical" evidence="1">
    <location>
        <begin position="251"/>
        <end position="270"/>
    </location>
</feature>
<evidence type="ECO:0000256" key="1">
    <source>
        <dbReference type="SAM" id="Phobius"/>
    </source>
</evidence>
<keyword evidence="3" id="KW-1185">Reference proteome</keyword>
<keyword evidence="1" id="KW-1133">Transmembrane helix</keyword>
<keyword evidence="1" id="KW-0812">Transmembrane</keyword>
<evidence type="ECO:0000313" key="2">
    <source>
        <dbReference type="EMBL" id="MDR7280392.1"/>
    </source>
</evidence>
<feature type="transmembrane region" description="Helical" evidence="1">
    <location>
        <begin position="102"/>
        <end position="135"/>
    </location>
</feature>
<dbReference type="Proteomes" id="UP001183643">
    <property type="component" value="Unassembled WGS sequence"/>
</dbReference>
<gene>
    <name evidence="2" type="ORF">J2S41_007170</name>
</gene>
<dbReference type="EMBL" id="JAVDYB010000001">
    <property type="protein sequence ID" value="MDR7280392.1"/>
    <property type="molecule type" value="Genomic_DNA"/>
</dbReference>
<dbReference type="AlphaFoldDB" id="A0AAE4CDH0"/>
<evidence type="ECO:0008006" key="4">
    <source>
        <dbReference type="Google" id="ProtNLM"/>
    </source>
</evidence>
<proteinExistence type="predicted"/>
<keyword evidence="1" id="KW-0472">Membrane</keyword>
<evidence type="ECO:0000313" key="3">
    <source>
        <dbReference type="Proteomes" id="UP001183643"/>
    </source>
</evidence>
<protein>
    <recommendedName>
        <fullName evidence="4">Glycerophosphoryl diester phosphodiesterase membrane domain-containing protein</fullName>
    </recommendedName>
</protein>
<accession>A0AAE4CDH0</accession>
<feature type="transmembrane region" description="Helical" evidence="1">
    <location>
        <begin position="218"/>
        <end position="239"/>
    </location>
</feature>
<comment type="caution">
    <text evidence="2">The sequence shown here is derived from an EMBL/GenBank/DDBJ whole genome shotgun (WGS) entry which is preliminary data.</text>
</comment>
<name>A0AAE4CDH0_9ACTN</name>
<organism evidence="2 3">
    <name type="scientific">Catenuloplanes atrovinosus</name>
    <dbReference type="NCBI Taxonomy" id="137266"/>
    <lineage>
        <taxon>Bacteria</taxon>
        <taxon>Bacillati</taxon>
        <taxon>Actinomycetota</taxon>
        <taxon>Actinomycetes</taxon>
        <taxon>Micromonosporales</taxon>
        <taxon>Micromonosporaceae</taxon>
        <taxon>Catenuloplanes</taxon>
    </lineage>
</organism>
<feature type="transmembrane region" description="Helical" evidence="1">
    <location>
        <begin position="48"/>
        <end position="76"/>
    </location>
</feature>
<feature type="transmembrane region" description="Helical" evidence="1">
    <location>
        <begin position="156"/>
        <end position="176"/>
    </location>
</feature>
<reference evidence="2" key="1">
    <citation type="submission" date="2023-07" db="EMBL/GenBank/DDBJ databases">
        <title>Sequencing the genomes of 1000 actinobacteria strains.</title>
        <authorList>
            <person name="Klenk H.-P."/>
        </authorList>
    </citation>
    <scope>NUCLEOTIDE SEQUENCE</scope>
    <source>
        <strain evidence="2">DSM 44707</strain>
    </source>
</reference>
<sequence>MGYPPIEQPYYYQPQYDVNDPLVTPPGAGVSGWVSRISDTFKRSWRSVFSIIFVTQFLPGIGIALVAVGIIVAVLISNPDLPDRLIGPDPFGDSPPPPRVTIAVGAALVAGGVALLLVSLWVQVVGIAASTWAIVREAATGQPAGLGAALRYGVRRGFGLVGWSLLGGLLFVLGIVACVLPGIYVAFGLAMLAPVVIFQRQGLGASFGALHRNALTIIVRVIIVYGVVQFASGIVSTLFQIPMAVLTDPATILAFAAGGGVVLALVMLPLQAIQIIGTLLTYAEQRAASAPLTTAQLADELG</sequence>